<sequence>MLELDVIDQNKQVVGKRELPEIIFSAELKEHLIHDVVVMQLANRRRGTASTKTRSQVSGSNNKPWRQKGTGRARAGTLKSPLWKGGGIIFGPLPRDYSYRLPKKARMIALRSVLAMKYRENSFMLLNNLVIEQPKTKEVVGLIKTLGLSSKILFVVPEKDENLERASRNIPDVKVLSVTGLNVFDILKYDNLVCTEEALRRIEERLLS</sequence>
<dbReference type="EMBL" id="JACQWF010000322">
    <property type="protein sequence ID" value="MBI4596144.1"/>
    <property type="molecule type" value="Genomic_DNA"/>
</dbReference>
<dbReference type="Gene3D" id="3.40.1370.10">
    <property type="match status" value="1"/>
</dbReference>
<feature type="region of interest" description="Disordered" evidence="6">
    <location>
        <begin position="45"/>
        <end position="76"/>
    </location>
</feature>
<dbReference type="HAMAP" id="MF_01328_B">
    <property type="entry name" value="Ribosomal_uL4_B"/>
    <property type="match status" value="1"/>
</dbReference>
<dbReference type="GO" id="GO:0005840">
    <property type="term" value="C:ribosome"/>
    <property type="evidence" value="ECO:0007669"/>
    <property type="project" value="UniProtKB-KW"/>
</dbReference>
<dbReference type="GO" id="GO:0019843">
    <property type="term" value="F:rRNA binding"/>
    <property type="evidence" value="ECO:0007669"/>
    <property type="project" value="UniProtKB-UniRule"/>
</dbReference>
<reference evidence="7" key="1">
    <citation type="submission" date="2020-07" db="EMBL/GenBank/DDBJ databases">
        <title>Huge and variable diversity of episymbiotic CPR bacteria and DPANN archaea in groundwater ecosystems.</title>
        <authorList>
            <person name="He C.Y."/>
            <person name="Keren R."/>
            <person name="Whittaker M."/>
            <person name="Farag I.F."/>
            <person name="Doudna J."/>
            <person name="Cate J.H.D."/>
            <person name="Banfield J.F."/>
        </authorList>
    </citation>
    <scope>NUCLEOTIDE SEQUENCE</scope>
    <source>
        <strain evidence="7">NC_groundwater_1482_Ag_S-0.65um_47_24</strain>
    </source>
</reference>
<dbReference type="GO" id="GO:1990904">
    <property type="term" value="C:ribonucleoprotein complex"/>
    <property type="evidence" value="ECO:0007669"/>
    <property type="project" value="UniProtKB-KW"/>
</dbReference>
<dbReference type="InterPro" id="IPR013005">
    <property type="entry name" value="Ribosomal_uL4-like"/>
</dbReference>
<accession>A0A933LQW9</accession>
<dbReference type="NCBIfam" id="TIGR03953">
    <property type="entry name" value="rplD_bact"/>
    <property type="match status" value="1"/>
</dbReference>
<name>A0A933LQW9_UNCTE</name>
<dbReference type="Pfam" id="PF00573">
    <property type="entry name" value="Ribosomal_L4"/>
    <property type="match status" value="1"/>
</dbReference>
<keyword evidence="2 5" id="KW-0689">Ribosomal protein</keyword>
<dbReference type="SUPFAM" id="SSF52166">
    <property type="entry name" value="Ribosomal protein L4"/>
    <property type="match status" value="1"/>
</dbReference>
<feature type="compositionally biased region" description="Polar residues" evidence="6">
    <location>
        <begin position="48"/>
        <end position="64"/>
    </location>
</feature>
<dbReference type="PANTHER" id="PTHR10746:SF6">
    <property type="entry name" value="LARGE RIBOSOMAL SUBUNIT PROTEIN UL4M"/>
    <property type="match status" value="1"/>
</dbReference>
<comment type="caution">
    <text evidence="7">The sequence shown here is derived from an EMBL/GenBank/DDBJ whole genome shotgun (WGS) entry which is preliminary data.</text>
</comment>
<dbReference type="InterPro" id="IPR023574">
    <property type="entry name" value="Ribosomal_uL4_dom_sf"/>
</dbReference>
<keyword evidence="5" id="KW-0694">RNA-binding</keyword>
<evidence type="ECO:0000256" key="5">
    <source>
        <dbReference type="HAMAP-Rule" id="MF_01328"/>
    </source>
</evidence>
<dbReference type="GO" id="GO:0003735">
    <property type="term" value="F:structural constituent of ribosome"/>
    <property type="evidence" value="ECO:0007669"/>
    <property type="project" value="InterPro"/>
</dbReference>
<dbReference type="InterPro" id="IPR002136">
    <property type="entry name" value="Ribosomal_uL4"/>
</dbReference>
<dbReference type="Proteomes" id="UP000772181">
    <property type="component" value="Unassembled WGS sequence"/>
</dbReference>
<gene>
    <name evidence="5 7" type="primary">rplD</name>
    <name evidence="7" type="ORF">HY730_07190</name>
</gene>
<evidence type="ECO:0000256" key="6">
    <source>
        <dbReference type="SAM" id="MobiDB-lite"/>
    </source>
</evidence>
<evidence type="ECO:0000256" key="4">
    <source>
        <dbReference type="ARBA" id="ARBA00035244"/>
    </source>
</evidence>
<keyword evidence="5" id="KW-0699">rRNA-binding</keyword>
<protein>
    <recommendedName>
        <fullName evidence="4 5">Large ribosomal subunit protein uL4</fullName>
    </recommendedName>
</protein>
<comment type="similarity">
    <text evidence="1 5">Belongs to the universal ribosomal protein uL4 family.</text>
</comment>
<proteinExistence type="inferred from homology"/>
<dbReference type="AlphaFoldDB" id="A0A933LQW9"/>
<dbReference type="GO" id="GO:0006412">
    <property type="term" value="P:translation"/>
    <property type="evidence" value="ECO:0007669"/>
    <property type="project" value="UniProtKB-UniRule"/>
</dbReference>
<evidence type="ECO:0000256" key="1">
    <source>
        <dbReference type="ARBA" id="ARBA00010528"/>
    </source>
</evidence>
<dbReference type="PANTHER" id="PTHR10746">
    <property type="entry name" value="50S RIBOSOMAL PROTEIN L4"/>
    <property type="match status" value="1"/>
</dbReference>
<comment type="function">
    <text evidence="5">One of the primary rRNA binding proteins, this protein initially binds near the 5'-end of the 23S rRNA. It is important during the early stages of 50S assembly. It makes multiple contacts with different domains of the 23S rRNA in the assembled 50S subunit and ribosome.</text>
</comment>
<evidence type="ECO:0000313" key="7">
    <source>
        <dbReference type="EMBL" id="MBI4596144.1"/>
    </source>
</evidence>
<keyword evidence="3 5" id="KW-0687">Ribonucleoprotein</keyword>
<comment type="subunit">
    <text evidence="5">Part of the 50S ribosomal subunit.</text>
</comment>
<comment type="function">
    <text evidence="5">Forms part of the polypeptide exit tunnel.</text>
</comment>
<evidence type="ECO:0000256" key="3">
    <source>
        <dbReference type="ARBA" id="ARBA00023274"/>
    </source>
</evidence>
<organism evidence="7 8">
    <name type="scientific">Tectimicrobiota bacterium</name>
    <dbReference type="NCBI Taxonomy" id="2528274"/>
    <lineage>
        <taxon>Bacteria</taxon>
        <taxon>Pseudomonadati</taxon>
        <taxon>Nitrospinota/Tectimicrobiota group</taxon>
        <taxon>Candidatus Tectimicrobiota</taxon>
    </lineage>
</organism>
<evidence type="ECO:0000313" key="8">
    <source>
        <dbReference type="Proteomes" id="UP000772181"/>
    </source>
</evidence>
<evidence type="ECO:0000256" key="2">
    <source>
        <dbReference type="ARBA" id="ARBA00022980"/>
    </source>
</evidence>